<comment type="caution">
    <text evidence="3">The sequence shown here is derived from an EMBL/GenBank/DDBJ whole genome shotgun (WGS) entry which is preliminary data.</text>
</comment>
<protein>
    <submittedName>
        <fullName evidence="3">12881_t:CDS:1</fullName>
    </submittedName>
</protein>
<evidence type="ECO:0000313" key="3">
    <source>
        <dbReference type="EMBL" id="CAG8678306.1"/>
    </source>
</evidence>
<dbReference type="Proteomes" id="UP000789831">
    <property type="component" value="Unassembled WGS sequence"/>
</dbReference>
<name>A0A9N9HJ96_9GLOM</name>
<evidence type="ECO:0000313" key="4">
    <source>
        <dbReference type="Proteomes" id="UP000789831"/>
    </source>
</evidence>
<feature type="region of interest" description="Disordered" evidence="2">
    <location>
        <begin position="77"/>
        <end position="104"/>
    </location>
</feature>
<organism evidence="3 4">
    <name type="scientific">Ambispora gerdemannii</name>
    <dbReference type="NCBI Taxonomy" id="144530"/>
    <lineage>
        <taxon>Eukaryota</taxon>
        <taxon>Fungi</taxon>
        <taxon>Fungi incertae sedis</taxon>
        <taxon>Mucoromycota</taxon>
        <taxon>Glomeromycotina</taxon>
        <taxon>Glomeromycetes</taxon>
        <taxon>Archaeosporales</taxon>
        <taxon>Ambisporaceae</taxon>
        <taxon>Ambispora</taxon>
    </lineage>
</organism>
<feature type="non-terminal residue" evidence="3">
    <location>
        <position position="289"/>
    </location>
</feature>
<keyword evidence="1" id="KW-0175">Coiled coil</keyword>
<proteinExistence type="predicted"/>
<dbReference type="AlphaFoldDB" id="A0A9N9HJ96"/>
<dbReference type="EMBL" id="CAJVPL010009483">
    <property type="protein sequence ID" value="CAG8678306.1"/>
    <property type="molecule type" value="Genomic_DNA"/>
</dbReference>
<feature type="region of interest" description="Disordered" evidence="2">
    <location>
        <begin position="251"/>
        <end position="289"/>
    </location>
</feature>
<evidence type="ECO:0000256" key="1">
    <source>
        <dbReference type="SAM" id="Coils"/>
    </source>
</evidence>
<evidence type="ECO:0000256" key="2">
    <source>
        <dbReference type="SAM" id="MobiDB-lite"/>
    </source>
</evidence>
<dbReference type="OrthoDB" id="10613361at2759"/>
<accession>A0A9N9HJ96</accession>
<gene>
    <name evidence="3" type="ORF">AGERDE_LOCUS12558</name>
</gene>
<feature type="compositionally biased region" description="Low complexity" evidence="2">
    <location>
        <begin position="263"/>
        <end position="281"/>
    </location>
</feature>
<sequence length="289" mass="32176">MSEIQSKIDSLQELNSQLIATISELRKENAKIKAENVELKQIIEENVKRNFRVKELEQKNIELETRLAILEQGEKGISTKDVSQSPVNSNNTPDAPSSDVFDNASNSDVYQESLTQPEALITSAELARPKYSIRTETKSPEDKEVDDFHNSLYKERVNKEIIQSIKEKKLRDQNSDLSLVNHNISSAIAESYNNEAKHRNSCASSHQVSNSPTIPHDDQMVEQELMEQLSVALAREDIVIVTDLSSQSQKAVTVEGNHSCRGSDSSVTTSISSSYISNSSSPDDLLKAK</sequence>
<feature type="coiled-coil region" evidence="1">
    <location>
        <begin position="1"/>
        <end position="73"/>
    </location>
</feature>
<feature type="compositionally biased region" description="Polar residues" evidence="2">
    <location>
        <begin position="80"/>
        <end position="95"/>
    </location>
</feature>
<keyword evidence="4" id="KW-1185">Reference proteome</keyword>
<reference evidence="3" key="1">
    <citation type="submission" date="2021-06" db="EMBL/GenBank/DDBJ databases">
        <authorList>
            <person name="Kallberg Y."/>
            <person name="Tangrot J."/>
            <person name="Rosling A."/>
        </authorList>
    </citation>
    <scope>NUCLEOTIDE SEQUENCE</scope>
    <source>
        <strain evidence="3">MT106</strain>
    </source>
</reference>